<reference evidence="5 6" key="1">
    <citation type="submission" date="2017-10" db="EMBL/GenBank/DDBJ databases">
        <title>The new phylogeny of genus Mycobacterium.</title>
        <authorList>
            <person name="Tortoli E."/>
            <person name="Trovato A."/>
            <person name="Cirillo D.M."/>
        </authorList>
    </citation>
    <scope>NUCLEOTIDE SEQUENCE [LARGE SCALE GENOMIC DNA]</scope>
    <source>
        <strain evidence="5 6">IP141170001</strain>
    </source>
</reference>
<proteinExistence type="predicted"/>
<evidence type="ECO:0000256" key="2">
    <source>
        <dbReference type="ARBA" id="ARBA00023125"/>
    </source>
</evidence>
<dbReference type="OrthoDB" id="9798835at2"/>
<sequence>MGSGLLHLFDLCQEGGHHWGVPKTLPTIDMSQPVCCAPVAAGPADDAAALDVAMRLKALADPVRVKLMSLLFTADETCTTGSLAAAVGLSESTVSHHLGQLRTAGFVASERRGMSVQHTARRDALTALCRVLDPSCCT</sequence>
<dbReference type="AlphaFoldDB" id="A0A2A7P0C2"/>
<organism evidence="5 6">
    <name type="scientific">Mycolicibacterium diernhoferi</name>
    <dbReference type="NCBI Taxonomy" id="1801"/>
    <lineage>
        <taxon>Bacteria</taxon>
        <taxon>Bacillati</taxon>
        <taxon>Actinomycetota</taxon>
        <taxon>Actinomycetes</taxon>
        <taxon>Mycobacteriales</taxon>
        <taxon>Mycobacteriaceae</taxon>
        <taxon>Mycolicibacterium</taxon>
    </lineage>
</organism>
<evidence type="ECO:0000256" key="3">
    <source>
        <dbReference type="ARBA" id="ARBA00023163"/>
    </source>
</evidence>
<evidence type="ECO:0000256" key="1">
    <source>
        <dbReference type="ARBA" id="ARBA00023015"/>
    </source>
</evidence>
<dbReference type="InterPro" id="IPR048226">
    <property type="entry name" value="Rv2640c-like"/>
</dbReference>
<dbReference type="InterPro" id="IPR036388">
    <property type="entry name" value="WH-like_DNA-bd_sf"/>
</dbReference>
<keyword evidence="3" id="KW-0804">Transcription</keyword>
<dbReference type="Proteomes" id="UP000220340">
    <property type="component" value="Unassembled WGS sequence"/>
</dbReference>
<gene>
    <name evidence="5" type="ORF">CRI78_04820</name>
</gene>
<dbReference type="SUPFAM" id="SSF46785">
    <property type="entry name" value="Winged helix' DNA-binding domain"/>
    <property type="match status" value="1"/>
</dbReference>
<dbReference type="PANTHER" id="PTHR33154">
    <property type="entry name" value="TRANSCRIPTIONAL REGULATOR, ARSR FAMILY"/>
    <property type="match status" value="1"/>
</dbReference>
<accession>A0A2A7P0C2</accession>
<dbReference type="Pfam" id="PF01022">
    <property type="entry name" value="HTH_5"/>
    <property type="match status" value="1"/>
</dbReference>
<dbReference type="GO" id="GO:0003677">
    <property type="term" value="F:DNA binding"/>
    <property type="evidence" value="ECO:0007669"/>
    <property type="project" value="UniProtKB-KW"/>
</dbReference>
<dbReference type="InterPro" id="IPR001845">
    <property type="entry name" value="HTH_ArsR_DNA-bd_dom"/>
</dbReference>
<feature type="domain" description="HTH arsR-type" evidence="4">
    <location>
        <begin position="44"/>
        <end position="138"/>
    </location>
</feature>
<dbReference type="GO" id="GO:0003700">
    <property type="term" value="F:DNA-binding transcription factor activity"/>
    <property type="evidence" value="ECO:0007669"/>
    <property type="project" value="InterPro"/>
</dbReference>
<dbReference type="InterPro" id="IPR011991">
    <property type="entry name" value="ArsR-like_HTH"/>
</dbReference>
<dbReference type="SMART" id="SM00418">
    <property type="entry name" value="HTH_ARSR"/>
    <property type="match status" value="1"/>
</dbReference>
<evidence type="ECO:0000259" key="4">
    <source>
        <dbReference type="PROSITE" id="PS50987"/>
    </source>
</evidence>
<dbReference type="PROSITE" id="PS50987">
    <property type="entry name" value="HTH_ARSR_2"/>
    <property type="match status" value="1"/>
</dbReference>
<keyword evidence="1" id="KW-0805">Transcription regulation</keyword>
<dbReference type="CDD" id="cd00090">
    <property type="entry name" value="HTH_ARSR"/>
    <property type="match status" value="1"/>
</dbReference>
<dbReference type="PANTHER" id="PTHR33154:SF18">
    <property type="entry name" value="ARSENICAL RESISTANCE OPERON REPRESSOR"/>
    <property type="match status" value="1"/>
</dbReference>
<comment type="caution">
    <text evidence="5">The sequence shown here is derived from an EMBL/GenBank/DDBJ whole genome shotgun (WGS) entry which is preliminary data.</text>
</comment>
<dbReference type="InterPro" id="IPR051081">
    <property type="entry name" value="HTH_MetalResp_TranReg"/>
</dbReference>
<name>A0A2A7P0C2_9MYCO</name>
<dbReference type="Gene3D" id="1.10.10.10">
    <property type="entry name" value="Winged helix-like DNA-binding domain superfamily/Winged helix DNA-binding domain"/>
    <property type="match status" value="1"/>
</dbReference>
<dbReference type="NCBIfam" id="NF041413">
    <property type="entry name" value="ArsR_Rv2640c_fam"/>
    <property type="match status" value="1"/>
</dbReference>
<protein>
    <submittedName>
        <fullName evidence="5">ArsR family transcriptional regulator</fullName>
    </submittedName>
</protein>
<dbReference type="EMBL" id="PDCR01000005">
    <property type="protein sequence ID" value="PEG55588.1"/>
    <property type="molecule type" value="Genomic_DNA"/>
</dbReference>
<keyword evidence="6" id="KW-1185">Reference proteome</keyword>
<evidence type="ECO:0000313" key="5">
    <source>
        <dbReference type="EMBL" id="PEG55588.1"/>
    </source>
</evidence>
<dbReference type="PRINTS" id="PR00778">
    <property type="entry name" value="HTHARSR"/>
</dbReference>
<keyword evidence="2" id="KW-0238">DNA-binding</keyword>
<dbReference type="InterPro" id="IPR036390">
    <property type="entry name" value="WH_DNA-bd_sf"/>
</dbReference>
<evidence type="ECO:0000313" key="6">
    <source>
        <dbReference type="Proteomes" id="UP000220340"/>
    </source>
</evidence>
<dbReference type="NCBIfam" id="NF033788">
    <property type="entry name" value="HTH_metalloreg"/>
    <property type="match status" value="1"/>
</dbReference>